<dbReference type="InterPro" id="IPR014710">
    <property type="entry name" value="RmlC-like_jellyroll"/>
</dbReference>
<dbReference type="SUPFAM" id="SSF51182">
    <property type="entry name" value="RmlC-like cupins"/>
    <property type="match status" value="1"/>
</dbReference>
<comment type="caution">
    <text evidence="1">The sequence shown here is derived from an EMBL/GenBank/DDBJ whole genome shotgun (WGS) entry which is preliminary data.</text>
</comment>
<dbReference type="PRINTS" id="PR00714">
    <property type="entry name" value="MAN6PISMRASE"/>
</dbReference>
<dbReference type="Gene3D" id="2.60.120.10">
    <property type="entry name" value="Jelly Rolls"/>
    <property type="match status" value="1"/>
</dbReference>
<dbReference type="RefSeq" id="XP_005644478.1">
    <property type="nucleotide sequence ID" value="XM_005644421.1"/>
</dbReference>
<dbReference type="AlphaFoldDB" id="I0YNG5"/>
<proteinExistence type="predicted"/>
<reference evidence="1 2" key="1">
    <citation type="journal article" date="2012" name="Genome Biol.">
        <title>The genome of the polar eukaryotic microalga coccomyxa subellipsoidea reveals traits of cold adaptation.</title>
        <authorList>
            <person name="Blanc G."/>
            <person name="Agarkova I."/>
            <person name="Grimwood J."/>
            <person name="Kuo A."/>
            <person name="Brueggeman A."/>
            <person name="Dunigan D."/>
            <person name="Gurnon J."/>
            <person name="Ladunga I."/>
            <person name="Lindquist E."/>
            <person name="Lucas S."/>
            <person name="Pangilinan J."/>
            <person name="Proschold T."/>
            <person name="Salamov A."/>
            <person name="Schmutz J."/>
            <person name="Weeks D."/>
            <person name="Yamada T."/>
            <person name="Claverie J.M."/>
            <person name="Grigoriev I."/>
            <person name="Van Etten J."/>
            <person name="Lomsadze A."/>
            <person name="Borodovsky M."/>
        </authorList>
    </citation>
    <scope>NUCLEOTIDE SEQUENCE [LARGE SCALE GENOMIC DNA]</scope>
    <source>
        <strain evidence="1 2">C-169</strain>
    </source>
</reference>
<name>I0YNG5_COCSC</name>
<dbReference type="InterPro" id="IPR016305">
    <property type="entry name" value="Mannose-6-P_Isomerase"/>
</dbReference>
<keyword evidence="2" id="KW-1185">Reference proteome</keyword>
<dbReference type="GO" id="GO:0004476">
    <property type="term" value="F:mannose-6-phosphate isomerase activity"/>
    <property type="evidence" value="ECO:0007669"/>
    <property type="project" value="InterPro"/>
</dbReference>
<dbReference type="UniPathway" id="UPA00126">
    <property type="reaction ID" value="UER00423"/>
</dbReference>
<dbReference type="eggNOG" id="KOG2757">
    <property type="taxonomic scope" value="Eukaryota"/>
</dbReference>
<dbReference type="PANTHER" id="PTHR10309">
    <property type="entry name" value="MANNOSE-6-PHOSPHATE ISOMERASE"/>
    <property type="match status" value="1"/>
</dbReference>
<dbReference type="GO" id="GO:0005829">
    <property type="term" value="C:cytosol"/>
    <property type="evidence" value="ECO:0007669"/>
    <property type="project" value="TreeGrafter"/>
</dbReference>
<organism evidence="1 2">
    <name type="scientific">Coccomyxa subellipsoidea (strain C-169)</name>
    <name type="common">Green microalga</name>
    <dbReference type="NCBI Taxonomy" id="574566"/>
    <lineage>
        <taxon>Eukaryota</taxon>
        <taxon>Viridiplantae</taxon>
        <taxon>Chlorophyta</taxon>
        <taxon>core chlorophytes</taxon>
        <taxon>Trebouxiophyceae</taxon>
        <taxon>Trebouxiophyceae incertae sedis</taxon>
        <taxon>Coccomyxaceae</taxon>
        <taxon>Coccomyxa</taxon>
        <taxon>Coccomyxa subellipsoidea</taxon>
    </lineage>
</organism>
<dbReference type="InterPro" id="IPR011051">
    <property type="entry name" value="RmlC_Cupin_sf"/>
</dbReference>
<evidence type="ECO:0000313" key="1">
    <source>
        <dbReference type="EMBL" id="EIE19934.1"/>
    </source>
</evidence>
<sequence length="295" mass="31618">MLGKETRKIQVYNGNSSAKVAIALTESEVLCGFVEYQELVQILASTPELRSVIGEATAAELGASKAAVNAAFCALISADKSTAAPAIQALTKRLLSADSPLTTKERLVLRLNEQGLANAGILSAFILNHVTLKPSQAICVAANVPYAYVSGDLLECSDSSSTANGFAPKLGDAAVIREWLTHSQGSPKIFKGTEPSSSRPWTVTYNPPIGNFEIFNINFPHSIKFIGQRESIRPSKVPQTLHVQGGQGRIFKRDPVRANMHTNGDWQELELHKGAHASKHFSPPACFATGVTPLV</sequence>
<dbReference type="EMBL" id="AGSI01000017">
    <property type="protein sequence ID" value="EIE19934.1"/>
    <property type="molecule type" value="Genomic_DNA"/>
</dbReference>
<accession>I0YNG5</accession>
<dbReference type="GeneID" id="17037908"/>
<dbReference type="GO" id="GO:0009298">
    <property type="term" value="P:GDP-mannose biosynthetic process"/>
    <property type="evidence" value="ECO:0007669"/>
    <property type="project" value="UniProtKB-UniPathway"/>
</dbReference>
<dbReference type="KEGG" id="csl:COCSUDRAFT_44336"/>
<evidence type="ECO:0000313" key="2">
    <source>
        <dbReference type="Proteomes" id="UP000007264"/>
    </source>
</evidence>
<gene>
    <name evidence="1" type="ORF">COCSUDRAFT_44336</name>
</gene>
<dbReference type="Gene3D" id="1.10.441.10">
    <property type="entry name" value="Phosphomannose Isomerase, domain 2"/>
    <property type="match status" value="1"/>
</dbReference>
<dbReference type="STRING" id="574566.I0YNG5"/>
<dbReference type="OrthoDB" id="6605218at2759"/>
<dbReference type="Proteomes" id="UP000007264">
    <property type="component" value="Unassembled WGS sequence"/>
</dbReference>
<dbReference type="PANTHER" id="PTHR10309:SF0">
    <property type="entry name" value="MANNOSE-6-PHOSPHATE ISOMERASE"/>
    <property type="match status" value="1"/>
</dbReference>
<protein>
    <submittedName>
        <fullName evidence="1">RmlC-like cupin</fullName>
    </submittedName>
</protein>